<sequence length="42" mass="4892">MALQNRILNNSGIIFRLLHEMQISFKNADNQKRRGFTDVETA</sequence>
<proteinExistence type="predicted"/>
<dbReference type="EMBL" id="AMCI01008197">
    <property type="protein sequence ID" value="EJW91413.1"/>
    <property type="molecule type" value="Genomic_DNA"/>
</dbReference>
<name>J9FAF1_9ZZZZ</name>
<organism evidence="1">
    <name type="scientific">gut metagenome</name>
    <dbReference type="NCBI Taxonomy" id="749906"/>
    <lineage>
        <taxon>unclassified sequences</taxon>
        <taxon>metagenomes</taxon>
        <taxon>organismal metagenomes</taxon>
    </lineage>
</organism>
<dbReference type="AlphaFoldDB" id="J9FAF1"/>
<comment type="caution">
    <text evidence="1">The sequence shown here is derived from an EMBL/GenBank/DDBJ whole genome shotgun (WGS) entry which is preliminary data.</text>
</comment>
<accession>J9FAF1</accession>
<gene>
    <name evidence="1" type="ORF">EVA_20479</name>
</gene>
<evidence type="ECO:0000313" key="1">
    <source>
        <dbReference type="EMBL" id="EJW91413.1"/>
    </source>
</evidence>
<protein>
    <submittedName>
        <fullName evidence="1">Uncharacterized protein</fullName>
    </submittedName>
</protein>
<reference evidence="1" key="1">
    <citation type="journal article" date="2012" name="PLoS ONE">
        <title>Gene sets for utilization of primary and secondary nutrition supplies in the distal gut of endangered iberian lynx.</title>
        <authorList>
            <person name="Alcaide M."/>
            <person name="Messina E."/>
            <person name="Richter M."/>
            <person name="Bargiela R."/>
            <person name="Peplies J."/>
            <person name="Huws S.A."/>
            <person name="Newbold C.J."/>
            <person name="Golyshin P.N."/>
            <person name="Simon M.A."/>
            <person name="Lopez G."/>
            <person name="Yakimov M.M."/>
            <person name="Ferrer M."/>
        </authorList>
    </citation>
    <scope>NUCLEOTIDE SEQUENCE</scope>
</reference>